<dbReference type="OrthoDB" id="4960523at2"/>
<dbReference type="Pfam" id="PF11335">
    <property type="entry name" value="DUF3137"/>
    <property type="match status" value="1"/>
</dbReference>
<keyword evidence="1" id="KW-1133">Transmembrane helix</keyword>
<dbReference type="AlphaFoldDB" id="A0A2V3PQ47"/>
<evidence type="ECO:0000256" key="1">
    <source>
        <dbReference type="SAM" id="Phobius"/>
    </source>
</evidence>
<organism evidence="2 3">
    <name type="scientific">Dysgonomonas alginatilytica</name>
    <dbReference type="NCBI Taxonomy" id="1605892"/>
    <lineage>
        <taxon>Bacteria</taxon>
        <taxon>Pseudomonadati</taxon>
        <taxon>Bacteroidota</taxon>
        <taxon>Bacteroidia</taxon>
        <taxon>Bacteroidales</taxon>
        <taxon>Dysgonomonadaceae</taxon>
        <taxon>Dysgonomonas</taxon>
    </lineage>
</organism>
<dbReference type="Proteomes" id="UP000247973">
    <property type="component" value="Unassembled WGS sequence"/>
</dbReference>
<evidence type="ECO:0000313" key="3">
    <source>
        <dbReference type="Proteomes" id="UP000247973"/>
    </source>
</evidence>
<feature type="transmembrane region" description="Helical" evidence="1">
    <location>
        <begin position="41"/>
        <end position="60"/>
    </location>
</feature>
<accession>A0A2V3PQ47</accession>
<keyword evidence="1" id="KW-0472">Membrane</keyword>
<keyword evidence="1" id="KW-0812">Transmembrane</keyword>
<dbReference type="RefSeq" id="WP_110311069.1">
    <property type="nucleotide sequence ID" value="NZ_QICL01000015.1"/>
</dbReference>
<gene>
    <name evidence="2" type="ORF">CLV62_11537</name>
</gene>
<keyword evidence="3" id="KW-1185">Reference proteome</keyword>
<name>A0A2V3PQ47_9BACT</name>
<evidence type="ECO:0000313" key="2">
    <source>
        <dbReference type="EMBL" id="PXV63155.1"/>
    </source>
</evidence>
<feature type="transmembrane region" description="Helical" evidence="1">
    <location>
        <begin position="66"/>
        <end position="82"/>
    </location>
</feature>
<proteinExistence type="predicted"/>
<dbReference type="EMBL" id="QICL01000015">
    <property type="protein sequence ID" value="PXV63155.1"/>
    <property type="molecule type" value="Genomic_DNA"/>
</dbReference>
<protein>
    <submittedName>
        <fullName evidence="2">Uncharacterized protein DUF3137</fullName>
    </submittedName>
</protein>
<dbReference type="InterPro" id="IPR021484">
    <property type="entry name" value="DUF3137"/>
</dbReference>
<sequence length="331" mass="38497">MSVSLLNNIEQRVSDLQFQLQYRLQPIEDLRLEYKKQLKTFWLIVVASLAIFISIVLFLYLPLAPLFIILIIGYILTYIYWIKPLKKNLCEQFHNGIVPHIVSEFLSETYFNANSYISEKDYFLSNLFRRSTDKYDGSNLTQGNLGQTSVLFSNLHTQYKTQSTDSKGRTRTQWHTIFRGVFLIADSNKNFNGEIYIFPDTAERIFGGIGRWMQEKFGATGRGEMIYLEDPDFEKRYVVYATDPVEARYILTPSMQQYFMNLSDTFGKGSLHASFINGKLYLALSGDFELFTLNTNKPLNDEQTIKYYVGNLIHILSAVEILDLNTRIWNK</sequence>
<comment type="caution">
    <text evidence="2">The sequence shown here is derived from an EMBL/GenBank/DDBJ whole genome shotgun (WGS) entry which is preliminary data.</text>
</comment>
<reference evidence="2 3" key="1">
    <citation type="submission" date="2018-03" db="EMBL/GenBank/DDBJ databases">
        <title>Genomic Encyclopedia of Archaeal and Bacterial Type Strains, Phase II (KMG-II): from individual species to whole genera.</title>
        <authorList>
            <person name="Goeker M."/>
        </authorList>
    </citation>
    <scope>NUCLEOTIDE SEQUENCE [LARGE SCALE GENOMIC DNA]</scope>
    <source>
        <strain evidence="2 3">DSM 100214</strain>
    </source>
</reference>